<reference evidence="7" key="1">
    <citation type="journal article" date="2011" name="Nat. Biotechnol.">
        <title>Genome sequencing and comparison of two nonhuman primate animal models, the cynomolgus and Chinese rhesus macaques.</title>
        <authorList>
            <person name="Yan G."/>
            <person name="Zhang G."/>
            <person name="Fang X."/>
            <person name="Zhang Y."/>
            <person name="Li C."/>
            <person name="Ling F."/>
            <person name="Cooper D.N."/>
            <person name="Li Q."/>
            <person name="Li Y."/>
            <person name="van Gool A.J."/>
            <person name="Du H."/>
            <person name="Chen J."/>
            <person name="Chen R."/>
            <person name="Zhang P."/>
            <person name="Huang Z."/>
            <person name="Thompson J.R."/>
            <person name="Meng Y."/>
            <person name="Bai Y."/>
            <person name="Wang J."/>
            <person name="Zhuo M."/>
            <person name="Wang T."/>
            <person name="Huang Y."/>
            <person name="Wei L."/>
            <person name="Li J."/>
            <person name="Wang Z."/>
            <person name="Hu H."/>
            <person name="Yang P."/>
            <person name="Le L."/>
            <person name="Stenson P.D."/>
            <person name="Li B."/>
            <person name="Liu X."/>
            <person name="Ball E.V."/>
            <person name="An N."/>
            <person name="Huang Q."/>
            <person name="Zhang Y."/>
            <person name="Fan W."/>
            <person name="Zhang X."/>
            <person name="Li Y."/>
            <person name="Wang W."/>
            <person name="Katze M.G."/>
            <person name="Su B."/>
            <person name="Nielsen R."/>
            <person name="Yang H."/>
            <person name="Wang J."/>
            <person name="Wang X."/>
            <person name="Wang J."/>
        </authorList>
    </citation>
    <scope>NUCLEOTIDE SEQUENCE [LARGE SCALE GENOMIC DNA]</scope>
    <source>
        <strain evidence="7">CE-4</strain>
    </source>
</reference>
<gene>
    <name evidence="7" type="ORF">EGM_03925</name>
</gene>
<proteinExistence type="predicted"/>
<dbReference type="eggNOG" id="ENOG502QU6P">
    <property type="taxonomic scope" value="Eukaryota"/>
</dbReference>
<evidence type="ECO:0000313" key="7">
    <source>
        <dbReference type="EMBL" id="EHH66859.1"/>
    </source>
</evidence>
<feature type="coiled-coil region" evidence="5">
    <location>
        <begin position="738"/>
        <end position="838"/>
    </location>
</feature>
<feature type="compositionally biased region" description="Basic and acidic residues" evidence="6">
    <location>
        <begin position="107"/>
        <end position="116"/>
    </location>
</feature>
<feature type="compositionally biased region" description="Basic and acidic residues" evidence="6">
    <location>
        <begin position="1480"/>
        <end position="1492"/>
    </location>
</feature>
<evidence type="ECO:0000256" key="2">
    <source>
        <dbReference type="ARBA" id="ARBA00022490"/>
    </source>
</evidence>
<evidence type="ECO:0000256" key="5">
    <source>
        <dbReference type="SAM" id="Coils"/>
    </source>
</evidence>
<dbReference type="GO" id="GO:0005737">
    <property type="term" value="C:cytoplasm"/>
    <property type="evidence" value="ECO:0007669"/>
    <property type="project" value="UniProtKB-SubCell"/>
</dbReference>
<organism>
    <name type="scientific">Macaca fascicularis</name>
    <name type="common">Crab-eating macaque</name>
    <name type="synonym">Cynomolgus monkey</name>
    <dbReference type="NCBI Taxonomy" id="9541"/>
    <lineage>
        <taxon>Eukaryota</taxon>
        <taxon>Metazoa</taxon>
        <taxon>Chordata</taxon>
        <taxon>Craniata</taxon>
        <taxon>Vertebrata</taxon>
        <taxon>Euteleostomi</taxon>
        <taxon>Mammalia</taxon>
        <taxon>Eutheria</taxon>
        <taxon>Euarchontoglires</taxon>
        <taxon>Primates</taxon>
        <taxon>Haplorrhini</taxon>
        <taxon>Catarrhini</taxon>
        <taxon>Cercopithecidae</taxon>
        <taxon>Cercopithecinae</taxon>
        <taxon>Macaca</taxon>
    </lineage>
</organism>
<feature type="coiled-coil region" evidence="5">
    <location>
        <begin position="428"/>
        <end position="462"/>
    </location>
</feature>
<name>G7PJI3_MACFA</name>
<feature type="coiled-coil region" evidence="5">
    <location>
        <begin position="1196"/>
        <end position="1413"/>
    </location>
</feature>
<feature type="compositionally biased region" description="Polar residues" evidence="6">
    <location>
        <begin position="297"/>
        <end position="319"/>
    </location>
</feature>
<feature type="compositionally biased region" description="Basic and acidic residues" evidence="6">
    <location>
        <begin position="1416"/>
        <end position="1427"/>
    </location>
</feature>
<dbReference type="Proteomes" id="UP000009130">
    <property type="component" value="Chromosome 11"/>
</dbReference>
<feature type="region of interest" description="Disordered" evidence="6">
    <location>
        <begin position="1416"/>
        <end position="1443"/>
    </location>
</feature>
<evidence type="ECO:0000256" key="1">
    <source>
        <dbReference type="ARBA" id="ARBA00004496"/>
    </source>
</evidence>
<keyword evidence="2" id="KW-0963">Cytoplasm</keyword>
<feature type="region of interest" description="Disordered" evidence="6">
    <location>
        <begin position="1"/>
        <end position="24"/>
    </location>
</feature>
<dbReference type="PANTHER" id="PTHR18902">
    <property type="entry name" value="NUCLEAR MITOTIC APPARATUS PROTEIN 1-RELATED"/>
    <property type="match status" value="1"/>
</dbReference>
<feature type="region of interest" description="Disordered" evidence="6">
    <location>
        <begin position="1014"/>
        <end position="1033"/>
    </location>
</feature>
<comment type="subcellular location">
    <subcellularLocation>
        <location evidence="1">Cytoplasm</location>
    </subcellularLocation>
</comment>
<evidence type="ECO:0000256" key="3">
    <source>
        <dbReference type="ARBA" id="ARBA00022553"/>
    </source>
</evidence>
<dbReference type="InterPro" id="IPR051841">
    <property type="entry name" value="MT-Golgi_org_protein"/>
</dbReference>
<feature type="compositionally biased region" description="Polar residues" evidence="6">
    <location>
        <begin position="201"/>
        <end position="215"/>
    </location>
</feature>
<feature type="compositionally biased region" description="Pro residues" evidence="6">
    <location>
        <begin position="87"/>
        <end position="104"/>
    </location>
</feature>
<feature type="region of interest" description="Disordered" evidence="6">
    <location>
        <begin position="1480"/>
        <end position="1538"/>
    </location>
</feature>
<feature type="compositionally biased region" description="Polar residues" evidence="6">
    <location>
        <begin position="8"/>
        <end position="22"/>
    </location>
</feature>
<feature type="region of interest" description="Disordered" evidence="6">
    <location>
        <begin position="193"/>
        <end position="355"/>
    </location>
</feature>
<feature type="compositionally biased region" description="Low complexity" evidence="6">
    <location>
        <begin position="343"/>
        <end position="352"/>
    </location>
</feature>
<keyword evidence="4 5" id="KW-0175">Coiled coil</keyword>
<evidence type="ECO:0000256" key="6">
    <source>
        <dbReference type="SAM" id="MobiDB-lite"/>
    </source>
</evidence>
<dbReference type="EMBL" id="CM001286">
    <property type="protein sequence ID" value="EHH66859.1"/>
    <property type="molecule type" value="Genomic_DNA"/>
</dbReference>
<protein>
    <recommendedName>
        <fullName evidence="8">Golgin A3</fullName>
    </recommendedName>
</protein>
<sequence length="1538" mass="171002">MERCRSASDPTPQYSYSGTESRTVPVECSLVGTDTDIKLLQERAQCGWPHGVSAAGVVLTMDGASAEQDGLQEDRSHGGPLALPEGPLKPPGPVVPPDQDPLVPPDQQDKAQRAEVNRASTEGESPDGPGQGGLCQNGPMPPSPDPPSSLDPTTSPVGPDASPGSTDSSLPLEKEEQVRLQARKWLEEQLKQYRVKRQQERSSQPATKTRLSSTLDPELMLNPENLPRASTVAMTKEYSFLRTSVPRGPKVGSLGLPAHPKEKKSSKSSKIRSLADYRTEDSNAGNSGGNVPVPDSTKGSLKQNRSSAASVVSEISLSPDTDDRLENASLAGDSVSEVDGNDSDSSSYSSASTRGTYGVLSKTVGTQDTPYMVNGQEIPADTLGQFPSIKDVLQAAAAEHQDQGQEVNGEVRSRRESICSSVSLESSAAETQEEMLQVLKEKMRLEGQLEALSLEASQVTDALDVLAGGEVGKHVWLLCWALKEKAELQAQLAAVSTKLQAQVECSHSSQQRQDSLSSEVDTLKQSCWDLERAMTDLQNMLEAKNASLASSNNDLQVAEEQYQRLVAKVEDMQKSMLSKDNTVHDLRQQMTALQSQLQQVQLERATLTSKLKASQAEISSLQSVRQWYQQQLALAQEARVRLQGEMAHIQVGQMTQAGLLEHLKLENVSLSQQLTETQHRSMKEKGRIAAQLQGIEVRLRPGPCKVGRTYTYTDIDTADMLDQEAAFLQIQEAKTMVEEDLQRRLEEFEGERERLQRMADSAASLEQQLEQVKLTLLQRDQQLEALQQEHLDLMKQLTLTQEALQSREQSLDALQTHYDELQARLGELQGEAASREDTICLLQNEKIILEAALQAAKSGKEEFDRGARRLEEGTEETSETLEKLREELAIKSGQVEHLQQETATLKKQTQKIKEQFLQQKVMVEAYRRDATSKDQLISELKATRKRLDSELKELRQELMQWVSGMLVTVSQLQVAEQSLQFDKEQMVAVTEANEVLKKQIEELQQEARKAITEQKQKMRRLGSDLTSAQKEMKTKHKAYENAVGILSRRLQEALAAKEAADAELGQLRAQGGSGDSSLALHERIQALEAELQAVSHSKTLLEKELQEVIALTSQELEESREKVLELEDELQESRGFRKKIKRLEESNKKLALELEHEKGKLTGLGQSNAALREHNSILETALAKREADLVHLNLQVQAVLQRKEEEDRQMKQLVQALQASLEKEKEKVNSLKEQVAAAKVEAGHNRRHDQAASLELSEVKKELQAKEHLVQKLQAEADDLQIREGKHSQEIAQFQAELAEARVQLQLLQKQLDEQLSKQPVGNQEMENLKWEVDQKEREIQSLKQQLDLTEQQGRKELEGLQQLLQNVKSELEMAQEDLSMTQKDKFMLQAKVSELKNNMKTLLQQNQQLKLDLRRGAAKTRKEPKGEASSSNPATPIKIPDCPVPASLLEELLKPPPAVSKEPLKNLNSCLQQLKQEMDSLQRQMEEHTLTVHESLSSWTPVEPATASPAPPGGHANPRGNAQRHSQSRASKEGPGQ</sequence>
<feature type="coiled-coil region" evidence="5">
    <location>
        <begin position="541"/>
        <end position="617"/>
    </location>
</feature>
<feature type="compositionally biased region" description="Pro residues" evidence="6">
    <location>
        <begin position="139"/>
        <end position="149"/>
    </location>
</feature>
<evidence type="ECO:0008006" key="8">
    <source>
        <dbReference type="Google" id="ProtNLM"/>
    </source>
</evidence>
<accession>G7PJI3</accession>
<feature type="region of interest" description="Disordered" evidence="6">
    <location>
        <begin position="63"/>
        <end position="177"/>
    </location>
</feature>
<dbReference type="PANTHER" id="PTHR18902:SF26">
    <property type="entry name" value="GOLGIN SUBFAMILY A MEMBER 3"/>
    <property type="match status" value="1"/>
</dbReference>
<evidence type="ECO:0000256" key="4">
    <source>
        <dbReference type="ARBA" id="ARBA00023054"/>
    </source>
</evidence>
<keyword evidence="3" id="KW-0597">Phosphoprotein</keyword>